<protein>
    <recommendedName>
        <fullName evidence="6">Regulatory protein</fullName>
    </recommendedName>
</protein>
<dbReference type="Proteomes" id="UP000268652">
    <property type="component" value="Unassembled WGS sequence"/>
</dbReference>
<comment type="caution">
    <text evidence="2">The sequence shown here is derived from an EMBL/GenBank/DDBJ whole genome shotgun (WGS) entry which is preliminary data.</text>
</comment>
<dbReference type="AlphaFoldDB" id="A0A3A9WKH5"/>
<evidence type="ECO:0000313" key="2">
    <source>
        <dbReference type="EMBL" id="RKN12793.1"/>
    </source>
</evidence>
<dbReference type="EMBL" id="RBDY01000001">
    <property type="protein sequence ID" value="RKN27442.1"/>
    <property type="molecule type" value="Genomic_DNA"/>
</dbReference>
<dbReference type="Proteomes" id="UP000275024">
    <property type="component" value="Unassembled WGS sequence"/>
</dbReference>
<name>A0A3A9WKH5_9ACTN</name>
<evidence type="ECO:0008006" key="6">
    <source>
        <dbReference type="Google" id="ProtNLM"/>
    </source>
</evidence>
<sequence>MQGIPVDPTRLGRFMVVAPPTPRVTPEGEQRRDRDGRPQWVVAVAVRRPERRAEMVEIVVPGDPGAGLSEGMPVHLDDLECTFWAVGDRSGLSWRASAVTAVSASAAAGSSGGGRKSVASGGER</sequence>
<evidence type="ECO:0000313" key="3">
    <source>
        <dbReference type="EMBL" id="RKN27442.1"/>
    </source>
</evidence>
<evidence type="ECO:0000256" key="1">
    <source>
        <dbReference type="SAM" id="MobiDB-lite"/>
    </source>
</evidence>
<dbReference type="EMBL" id="RBDX01000001">
    <property type="protein sequence ID" value="RKN12793.1"/>
    <property type="molecule type" value="Genomic_DNA"/>
</dbReference>
<organism evidence="2 5">
    <name type="scientific">Streptomyces radicis</name>
    <dbReference type="NCBI Taxonomy" id="1750517"/>
    <lineage>
        <taxon>Bacteria</taxon>
        <taxon>Bacillati</taxon>
        <taxon>Actinomycetota</taxon>
        <taxon>Actinomycetes</taxon>
        <taxon>Kitasatosporales</taxon>
        <taxon>Streptomycetaceae</taxon>
        <taxon>Streptomyces</taxon>
    </lineage>
</organism>
<reference evidence="4 5" key="1">
    <citation type="submission" date="2018-09" db="EMBL/GenBank/DDBJ databases">
        <title>Streptomyces sp. nov. DS1-2, an endophytic actinomycete isolated from roots of Dendrobium scabrilingue.</title>
        <authorList>
            <person name="Kuncharoen N."/>
            <person name="Kudo T."/>
            <person name="Ohkuma M."/>
            <person name="Yuki M."/>
            <person name="Tanasupawat S."/>
        </authorList>
    </citation>
    <scope>NUCLEOTIDE SEQUENCE [LARGE SCALE GENOMIC DNA]</scope>
    <source>
        <strain evidence="2 5">AZ1-7</strain>
        <strain evidence="3 4">DS1-2</strain>
    </source>
</reference>
<keyword evidence="4" id="KW-1185">Reference proteome</keyword>
<feature type="region of interest" description="Disordered" evidence="1">
    <location>
        <begin position="104"/>
        <end position="124"/>
    </location>
</feature>
<proteinExistence type="predicted"/>
<evidence type="ECO:0000313" key="5">
    <source>
        <dbReference type="Proteomes" id="UP000275024"/>
    </source>
</evidence>
<evidence type="ECO:0000313" key="4">
    <source>
        <dbReference type="Proteomes" id="UP000268652"/>
    </source>
</evidence>
<accession>A0A3A9WKH5</accession>
<gene>
    <name evidence="3" type="ORF">D7318_00545</name>
    <name evidence="2" type="ORF">D7319_02350</name>
</gene>